<dbReference type="GO" id="GO:0016272">
    <property type="term" value="C:prefoldin complex"/>
    <property type="evidence" value="ECO:0007669"/>
    <property type="project" value="UniProtKB-UniRule"/>
</dbReference>
<dbReference type="PIRSF" id="PIRSF016477">
    <property type="entry name" value="Prefoldin_subunit_4"/>
    <property type="match status" value="1"/>
</dbReference>
<evidence type="ECO:0000256" key="5">
    <source>
        <dbReference type="SAM" id="Coils"/>
    </source>
</evidence>
<feature type="coiled-coil region" evidence="5">
    <location>
        <begin position="37"/>
        <end position="121"/>
    </location>
</feature>
<dbReference type="InterPro" id="IPR016661">
    <property type="entry name" value="PFDN4"/>
</dbReference>
<evidence type="ECO:0000313" key="6">
    <source>
        <dbReference type="EMBL" id="RPA86567.1"/>
    </source>
</evidence>
<keyword evidence="5" id="KW-0175">Coiled coil</keyword>
<dbReference type="InterPro" id="IPR009053">
    <property type="entry name" value="Prefoldin"/>
</dbReference>
<dbReference type="Gene3D" id="1.10.287.370">
    <property type="match status" value="1"/>
</dbReference>
<keyword evidence="2 4" id="KW-0143">Chaperone</keyword>
<dbReference type="Proteomes" id="UP000275078">
    <property type="component" value="Unassembled WGS sequence"/>
</dbReference>
<dbReference type="AlphaFoldDB" id="A0A3N4IMD2"/>
<dbReference type="STRING" id="1160509.A0A3N4IMD2"/>
<sequence>MIRNRMLSKEEEIPDSVTVTRIDQDRINKFSTLHQKRGLLEAELERKNEEKTDLSELLDELELADDEELFPLKIGDSFYHLPAEEVREHLEASSERMGKEIEAFEEKVEGIKKEMSELKVVLYAKFGKAINLEA</sequence>
<comment type="function">
    <text evidence="3 4">Binds specifically to cytosolic chaperonin (c-CPN) and transfers target proteins to it. Binds to nascent polypeptide chain and promotes folding in an environment in which there are many competing pathways for nonnative proteins.</text>
</comment>
<dbReference type="FunFam" id="1.10.287.370:FF:000005">
    <property type="entry name" value="Prefoldin subunit 4"/>
    <property type="match status" value="1"/>
</dbReference>
<dbReference type="GO" id="GO:0005737">
    <property type="term" value="C:cytoplasm"/>
    <property type="evidence" value="ECO:0007669"/>
    <property type="project" value="TreeGrafter"/>
</dbReference>
<dbReference type="PANTHER" id="PTHR21100:SF9">
    <property type="entry name" value="PREFOLDIN SUBUNIT 4"/>
    <property type="match status" value="1"/>
</dbReference>
<dbReference type="InterPro" id="IPR002777">
    <property type="entry name" value="PFD_beta-like"/>
</dbReference>
<comment type="similarity">
    <text evidence="1 4">Belongs to the prefoldin subunit beta family.</text>
</comment>
<organism evidence="6 7">
    <name type="scientific">Ascobolus immersus RN42</name>
    <dbReference type="NCBI Taxonomy" id="1160509"/>
    <lineage>
        <taxon>Eukaryota</taxon>
        <taxon>Fungi</taxon>
        <taxon>Dikarya</taxon>
        <taxon>Ascomycota</taxon>
        <taxon>Pezizomycotina</taxon>
        <taxon>Pezizomycetes</taxon>
        <taxon>Pezizales</taxon>
        <taxon>Ascobolaceae</taxon>
        <taxon>Ascobolus</taxon>
    </lineage>
</organism>
<evidence type="ECO:0000256" key="2">
    <source>
        <dbReference type="ARBA" id="ARBA00023186"/>
    </source>
</evidence>
<gene>
    <name evidence="6" type="ORF">BJ508DRAFT_135569</name>
</gene>
<name>A0A3N4IMD2_ASCIM</name>
<evidence type="ECO:0000313" key="7">
    <source>
        <dbReference type="Proteomes" id="UP000275078"/>
    </source>
</evidence>
<keyword evidence="7" id="KW-1185">Reference proteome</keyword>
<dbReference type="SUPFAM" id="SSF46579">
    <property type="entry name" value="Prefoldin"/>
    <property type="match status" value="1"/>
</dbReference>
<dbReference type="PANTHER" id="PTHR21100">
    <property type="entry name" value="PREFOLDIN SUBUNIT 4"/>
    <property type="match status" value="1"/>
</dbReference>
<comment type="subunit">
    <text evidence="4">Heterohexamer of two PFD-alpha type and four PFD-beta type subunits.</text>
</comment>
<evidence type="ECO:0000256" key="1">
    <source>
        <dbReference type="ARBA" id="ARBA00008045"/>
    </source>
</evidence>
<reference evidence="6 7" key="1">
    <citation type="journal article" date="2018" name="Nat. Ecol. Evol.">
        <title>Pezizomycetes genomes reveal the molecular basis of ectomycorrhizal truffle lifestyle.</title>
        <authorList>
            <person name="Murat C."/>
            <person name="Payen T."/>
            <person name="Noel B."/>
            <person name="Kuo A."/>
            <person name="Morin E."/>
            <person name="Chen J."/>
            <person name="Kohler A."/>
            <person name="Krizsan K."/>
            <person name="Balestrini R."/>
            <person name="Da Silva C."/>
            <person name="Montanini B."/>
            <person name="Hainaut M."/>
            <person name="Levati E."/>
            <person name="Barry K.W."/>
            <person name="Belfiori B."/>
            <person name="Cichocki N."/>
            <person name="Clum A."/>
            <person name="Dockter R.B."/>
            <person name="Fauchery L."/>
            <person name="Guy J."/>
            <person name="Iotti M."/>
            <person name="Le Tacon F."/>
            <person name="Lindquist E.A."/>
            <person name="Lipzen A."/>
            <person name="Malagnac F."/>
            <person name="Mello A."/>
            <person name="Molinier V."/>
            <person name="Miyauchi S."/>
            <person name="Poulain J."/>
            <person name="Riccioni C."/>
            <person name="Rubini A."/>
            <person name="Sitrit Y."/>
            <person name="Splivallo R."/>
            <person name="Traeger S."/>
            <person name="Wang M."/>
            <person name="Zifcakova L."/>
            <person name="Wipf D."/>
            <person name="Zambonelli A."/>
            <person name="Paolocci F."/>
            <person name="Nowrousian M."/>
            <person name="Ottonello S."/>
            <person name="Baldrian P."/>
            <person name="Spatafora J.W."/>
            <person name="Henrissat B."/>
            <person name="Nagy L.G."/>
            <person name="Aury J.M."/>
            <person name="Wincker P."/>
            <person name="Grigoriev I.V."/>
            <person name="Bonfante P."/>
            <person name="Martin F.M."/>
        </authorList>
    </citation>
    <scope>NUCLEOTIDE SEQUENCE [LARGE SCALE GENOMIC DNA]</scope>
    <source>
        <strain evidence="6 7">RN42</strain>
    </source>
</reference>
<protein>
    <recommendedName>
        <fullName evidence="4">Prefoldin subunit 4</fullName>
    </recommendedName>
</protein>
<dbReference type="GO" id="GO:0051082">
    <property type="term" value="F:unfolded protein binding"/>
    <property type="evidence" value="ECO:0007669"/>
    <property type="project" value="InterPro"/>
</dbReference>
<evidence type="ECO:0000256" key="3">
    <source>
        <dbReference type="ARBA" id="ARBA00024667"/>
    </source>
</evidence>
<dbReference type="OrthoDB" id="10250441at2759"/>
<dbReference type="GO" id="GO:0006457">
    <property type="term" value="P:protein folding"/>
    <property type="evidence" value="ECO:0007669"/>
    <property type="project" value="UniProtKB-UniRule"/>
</dbReference>
<dbReference type="Pfam" id="PF01920">
    <property type="entry name" value="Prefoldin_2"/>
    <property type="match status" value="1"/>
</dbReference>
<proteinExistence type="inferred from homology"/>
<dbReference type="EMBL" id="ML119649">
    <property type="protein sequence ID" value="RPA86567.1"/>
    <property type="molecule type" value="Genomic_DNA"/>
</dbReference>
<accession>A0A3N4IMD2</accession>
<evidence type="ECO:0000256" key="4">
    <source>
        <dbReference type="PIRNR" id="PIRNR016477"/>
    </source>
</evidence>